<dbReference type="AlphaFoldDB" id="A0A0F7ZZX1"/>
<accession>A0A0F7ZZX1</accession>
<keyword evidence="1" id="KW-0175">Coiled coil</keyword>
<dbReference type="OrthoDB" id="4930875at2759"/>
<dbReference type="EMBL" id="KQ031082">
    <property type="protein sequence ID" value="KJZ68014.1"/>
    <property type="molecule type" value="Genomic_DNA"/>
</dbReference>
<name>A0A0F7ZZX1_9HYPO</name>
<evidence type="ECO:0000256" key="1">
    <source>
        <dbReference type="SAM" id="Coils"/>
    </source>
</evidence>
<dbReference type="Proteomes" id="UP000054481">
    <property type="component" value="Unassembled WGS sequence"/>
</dbReference>
<feature type="coiled-coil region" evidence="1">
    <location>
        <begin position="22"/>
        <end position="49"/>
    </location>
</feature>
<sequence>MPHILQAYQEYEKLAQEWSEYTGRLATENDELKRQLERLECEKKHIGECDETQKQMILTQNDLISSLKHETARHLAQTSTGSSLAVDPSLPLETCEVASQTGSCISESFPARLLKAIPNSPDGDEED</sequence>
<gene>
    <name evidence="2" type="ORF">HIM_12595</name>
</gene>
<reference evidence="2 3" key="1">
    <citation type="journal article" date="2014" name="Genome Biol. Evol.">
        <title>Comparative genomics and transcriptomics analyses reveal divergent lifestyle features of nematode endoparasitic fungus Hirsutella minnesotensis.</title>
        <authorList>
            <person name="Lai Y."/>
            <person name="Liu K."/>
            <person name="Zhang X."/>
            <person name="Zhang X."/>
            <person name="Li K."/>
            <person name="Wang N."/>
            <person name="Shu C."/>
            <person name="Wu Y."/>
            <person name="Wang C."/>
            <person name="Bushley K.E."/>
            <person name="Xiang M."/>
            <person name="Liu X."/>
        </authorList>
    </citation>
    <scope>NUCLEOTIDE SEQUENCE [LARGE SCALE GENOMIC DNA]</scope>
    <source>
        <strain evidence="2 3">3608</strain>
    </source>
</reference>
<evidence type="ECO:0000313" key="3">
    <source>
        <dbReference type="Proteomes" id="UP000054481"/>
    </source>
</evidence>
<protein>
    <submittedName>
        <fullName evidence="2">Uncharacterized protein</fullName>
    </submittedName>
</protein>
<organism evidence="2 3">
    <name type="scientific">Hirsutella minnesotensis 3608</name>
    <dbReference type="NCBI Taxonomy" id="1043627"/>
    <lineage>
        <taxon>Eukaryota</taxon>
        <taxon>Fungi</taxon>
        <taxon>Dikarya</taxon>
        <taxon>Ascomycota</taxon>
        <taxon>Pezizomycotina</taxon>
        <taxon>Sordariomycetes</taxon>
        <taxon>Hypocreomycetidae</taxon>
        <taxon>Hypocreales</taxon>
        <taxon>Ophiocordycipitaceae</taxon>
        <taxon>Hirsutella</taxon>
    </lineage>
</organism>
<keyword evidence="3" id="KW-1185">Reference proteome</keyword>
<proteinExistence type="predicted"/>
<evidence type="ECO:0000313" key="2">
    <source>
        <dbReference type="EMBL" id="KJZ68014.1"/>
    </source>
</evidence>